<evidence type="ECO:0000256" key="1">
    <source>
        <dbReference type="SAM" id="SignalP"/>
    </source>
</evidence>
<name>A0A0S4N8W8_9BACT</name>
<evidence type="ECO:0000313" key="3">
    <source>
        <dbReference type="Proteomes" id="UP000320623"/>
    </source>
</evidence>
<reference evidence="3" key="1">
    <citation type="submission" date="2015-11" db="EMBL/GenBank/DDBJ databases">
        <authorList>
            <person name="Varghese N."/>
        </authorList>
    </citation>
    <scope>NUCLEOTIDE SEQUENCE [LARGE SCALE GENOMIC DNA]</scope>
</reference>
<keyword evidence="1" id="KW-0732">Signal</keyword>
<gene>
    <name evidence="2" type="ORF">JGI1_01805</name>
</gene>
<dbReference type="AlphaFoldDB" id="A0A0S4N8W8"/>
<dbReference type="InterPro" id="IPR008965">
    <property type="entry name" value="CBM2/CBM3_carb-bd_dom_sf"/>
</dbReference>
<evidence type="ECO:0008006" key="4">
    <source>
        <dbReference type="Google" id="ProtNLM"/>
    </source>
</evidence>
<proteinExistence type="predicted"/>
<dbReference type="Proteomes" id="UP000320623">
    <property type="component" value="Unassembled WGS sequence"/>
</dbReference>
<protein>
    <recommendedName>
        <fullName evidence="4">Fibronectin type-III domain-containing protein</fullName>
    </recommendedName>
</protein>
<dbReference type="RefSeq" id="WP_140945534.1">
    <property type="nucleotide sequence ID" value="NZ_FAOO01000014.1"/>
</dbReference>
<feature type="chain" id="PRO_5006624841" description="Fibronectin type-III domain-containing protein" evidence="1">
    <location>
        <begin position="20"/>
        <end position="235"/>
    </location>
</feature>
<dbReference type="PROSITE" id="PS51257">
    <property type="entry name" value="PROKAR_LIPOPROTEIN"/>
    <property type="match status" value="1"/>
</dbReference>
<evidence type="ECO:0000313" key="2">
    <source>
        <dbReference type="EMBL" id="CUU07477.1"/>
    </source>
</evidence>
<dbReference type="SUPFAM" id="SSF49384">
    <property type="entry name" value="Carbohydrate-binding domain"/>
    <property type="match status" value="1"/>
</dbReference>
<sequence>MKIKFITLAFLFFIFSSCKKEFSNPFDPESPNYEYPSARLISAPGEDETITSGSVTFSWEGNSDINLFRYKLVGYRGNDSIVYQDWTNWSKAKQVTFDYLDDIRYVFRLQTKYEDRDEVFELSRSFSVDWIKGPTLKFFRLRNDVSSGDEFSVEVWLEDVQSFKSGSFKVGFNRNFLRFVGVQRGRFAQENRLEQVIVPDFGVQKVIDEANTKGEVEITTGVMLSSLLIRLIYLI</sequence>
<dbReference type="InterPro" id="IPR013783">
    <property type="entry name" value="Ig-like_fold"/>
</dbReference>
<dbReference type="EMBL" id="FAOO01000014">
    <property type="protein sequence ID" value="CUU07477.1"/>
    <property type="molecule type" value="Genomic_DNA"/>
</dbReference>
<dbReference type="Gene3D" id="2.60.40.10">
    <property type="entry name" value="Immunoglobulins"/>
    <property type="match status" value="1"/>
</dbReference>
<dbReference type="GO" id="GO:0030246">
    <property type="term" value="F:carbohydrate binding"/>
    <property type="evidence" value="ECO:0007669"/>
    <property type="project" value="InterPro"/>
</dbReference>
<dbReference type="Gene3D" id="2.60.40.680">
    <property type="match status" value="1"/>
</dbReference>
<feature type="signal peptide" evidence="1">
    <location>
        <begin position="1"/>
        <end position="19"/>
    </location>
</feature>
<dbReference type="OrthoDB" id="1090267at2"/>
<organism evidence="2 3">
    <name type="scientific">Candidatus Thermokryptus mobilis</name>
    <dbReference type="NCBI Taxonomy" id="1643428"/>
    <lineage>
        <taxon>Bacteria</taxon>
        <taxon>Pseudomonadati</taxon>
        <taxon>Candidatus Kryptoniota</taxon>
        <taxon>Candidatus Thermokryptus</taxon>
    </lineage>
</organism>
<accession>A0A0S4N8W8</accession>
<keyword evidence="3" id="KW-1185">Reference proteome</keyword>